<dbReference type="SUPFAM" id="SSF53383">
    <property type="entry name" value="PLP-dependent transferases"/>
    <property type="match status" value="1"/>
</dbReference>
<organism evidence="7 8">
    <name type="scientific">Streptomyces zagrosensis</name>
    <dbReference type="NCBI Taxonomy" id="1042984"/>
    <lineage>
        <taxon>Bacteria</taxon>
        <taxon>Bacillati</taxon>
        <taxon>Actinomycetota</taxon>
        <taxon>Actinomycetes</taxon>
        <taxon>Kitasatosporales</taxon>
        <taxon>Streptomycetaceae</taxon>
        <taxon>Streptomyces</taxon>
    </lineage>
</organism>
<evidence type="ECO:0000256" key="5">
    <source>
        <dbReference type="ARBA" id="ARBA00022898"/>
    </source>
</evidence>
<dbReference type="Pfam" id="PF00155">
    <property type="entry name" value="Aminotran_1_2"/>
    <property type="match status" value="1"/>
</dbReference>
<reference evidence="7 8" key="1">
    <citation type="submission" date="2020-08" db="EMBL/GenBank/DDBJ databases">
        <title>Genomic Encyclopedia of Type Strains, Phase III (KMG-III): the genomes of soil and plant-associated and newly described type strains.</title>
        <authorList>
            <person name="Whitman W."/>
        </authorList>
    </citation>
    <scope>NUCLEOTIDE SEQUENCE [LARGE SCALE GENOMIC DNA]</scope>
    <source>
        <strain evidence="7 8">CECT 8305</strain>
    </source>
</reference>
<dbReference type="Gene3D" id="3.40.640.10">
    <property type="entry name" value="Type I PLP-dependent aspartate aminotransferase-like (Major domain)"/>
    <property type="match status" value="1"/>
</dbReference>
<comment type="similarity">
    <text evidence="2">Belongs to the class-I pyridoxal-phosphate-dependent aminotransferase family.</text>
</comment>
<dbReference type="InterPro" id="IPR015424">
    <property type="entry name" value="PyrdxlP-dep_Trfase"/>
</dbReference>
<keyword evidence="3 7" id="KW-0032">Aminotransferase</keyword>
<dbReference type="AlphaFoldDB" id="A0A7W9Q692"/>
<evidence type="ECO:0000313" key="7">
    <source>
        <dbReference type="EMBL" id="MBB5934330.1"/>
    </source>
</evidence>
<dbReference type="Proteomes" id="UP000588098">
    <property type="component" value="Unassembled WGS sequence"/>
</dbReference>
<accession>A0A7W9Q692</accession>
<dbReference type="RefSeq" id="WP_221476120.1">
    <property type="nucleotide sequence ID" value="NZ_JACHJL010000002.1"/>
</dbReference>
<dbReference type="InterPro" id="IPR015422">
    <property type="entry name" value="PyrdxlP-dep_Trfase_small"/>
</dbReference>
<dbReference type="InterPro" id="IPR004839">
    <property type="entry name" value="Aminotransferase_I/II_large"/>
</dbReference>
<proteinExistence type="inferred from homology"/>
<comment type="caution">
    <text evidence="7">The sequence shown here is derived from an EMBL/GenBank/DDBJ whole genome shotgun (WGS) entry which is preliminary data.</text>
</comment>
<evidence type="ECO:0000256" key="2">
    <source>
        <dbReference type="ARBA" id="ARBA00007441"/>
    </source>
</evidence>
<dbReference type="GO" id="GO:0030170">
    <property type="term" value="F:pyridoxal phosphate binding"/>
    <property type="evidence" value="ECO:0007669"/>
    <property type="project" value="InterPro"/>
</dbReference>
<comment type="cofactor">
    <cofactor evidence="1">
        <name>pyridoxal 5'-phosphate</name>
        <dbReference type="ChEBI" id="CHEBI:597326"/>
    </cofactor>
</comment>
<gene>
    <name evidence="7" type="ORF">FHS42_001356</name>
</gene>
<evidence type="ECO:0000256" key="1">
    <source>
        <dbReference type="ARBA" id="ARBA00001933"/>
    </source>
</evidence>
<feature type="domain" description="Aminotransferase class I/classII large" evidence="6">
    <location>
        <begin position="43"/>
        <end position="411"/>
    </location>
</feature>
<dbReference type="PANTHER" id="PTHR46383">
    <property type="entry name" value="ASPARTATE AMINOTRANSFERASE"/>
    <property type="match status" value="1"/>
</dbReference>
<dbReference type="PANTHER" id="PTHR46383:SF1">
    <property type="entry name" value="ASPARTATE AMINOTRANSFERASE"/>
    <property type="match status" value="1"/>
</dbReference>
<dbReference type="Gene3D" id="3.90.1150.10">
    <property type="entry name" value="Aspartate Aminotransferase, domain 1"/>
    <property type="match status" value="1"/>
</dbReference>
<dbReference type="CDD" id="cd00609">
    <property type="entry name" value="AAT_like"/>
    <property type="match status" value="1"/>
</dbReference>
<name>A0A7W9Q692_9ACTN</name>
<dbReference type="EMBL" id="JACHJL010000002">
    <property type="protein sequence ID" value="MBB5934330.1"/>
    <property type="molecule type" value="Genomic_DNA"/>
</dbReference>
<evidence type="ECO:0000256" key="3">
    <source>
        <dbReference type="ARBA" id="ARBA00022576"/>
    </source>
</evidence>
<dbReference type="GO" id="GO:0006520">
    <property type="term" value="P:amino acid metabolic process"/>
    <property type="evidence" value="ECO:0007669"/>
    <property type="project" value="InterPro"/>
</dbReference>
<protein>
    <submittedName>
        <fullName evidence="7">Aspartate aminotransferase</fullName>
        <ecNumber evidence="7">2.6.1.1</ecNumber>
    </submittedName>
</protein>
<dbReference type="GO" id="GO:0004069">
    <property type="term" value="F:L-aspartate:2-oxoglutarate aminotransferase activity"/>
    <property type="evidence" value="ECO:0007669"/>
    <property type="project" value="UniProtKB-EC"/>
</dbReference>
<evidence type="ECO:0000256" key="4">
    <source>
        <dbReference type="ARBA" id="ARBA00022679"/>
    </source>
</evidence>
<keyword evidence="4 7" id="KW-0808">Transferase</keyword>
<dbReference type="EC" id="2.6.1.1" evidence="7"/>
<dbReference type="InterPro" id="IPR050596">
    <property type="entry name" value="AspAT/PAT-like"/>
</dbReference>
<sequence length="431" mass="46363">MTWPTVQKNHGISDAVLSISESVTHGTAAKIAALNQGLADDDQIIDLSIGALDTPTDPRIDRGVIEFVEKHSATIHAFAPVKGFPFLLTSVAARVARLHGIAYDPDSEIMVTPGGVKGAISVTFHTLLNPGDEVVIPVPNWPHYSDMVRLHEAIPKTVLVTAHDGLTAPDLEAALTERTKIVVLGDCINPTGKVYSTEELSALAAVVARHNVRRESRGESPLYILFDSPYEAHIVGVRATTFSAIDVPLADGSRCSMRPWTVAVTGPGKTYGMHGDRIGYLCGPPHVVDAAARAQVNLTSFASTYGQIATHIALQPDLDEVATTRAQAARSHLKTMLRELDAIRSLKISPAQGGYFLFVDFSSYADAYQKHGYDTADQFLLAEAKVATICGSHFAEGDFLRHSVRINCGRTGVLVSKAGTRIRQALARLET</sequence>
<keyword evidence="5" id="KW-0663">Pyridoxal phosphate</keyword>
<dbReference type="InterPro" id="IPR015421">
    <property type="entry name" value="PyrdxlP-dep_Trfase_major"/>
</dbReference>
<evidence type="ECO:0000313" key="8">
    <source>
        <dbReference type="Proteomes" id="UP000588098"/>
    </source>
</evidence>
<evidence type="ECO:0000259" key="6">
    <source>
        <dbReference type="Pfam" id="PF00155"/>
    </source>
</evidence>
<keyword evidence="8" id="KW-1185">Reference proteome</keyword>